<evidence type="ECO:0000313" key="2">
    <source>
        <dbReference type="Proteomes" id="UP001203423"/>
    </source>
</evidence>
<gene>
    <name evidence="1" type="primary">thiS</name>
    <name evidence="1" type="ORF">L2764_18050</name>
</gene>
<dbReference type="EMBL" id="JAKIKS010000083">
    <property type="protein sequence ID" value="MCL1126333.1"/>
    <property type="molecule type" value="Genomic_DNA"/>
</dbReference>
<dbReference type="PANTHER" id="PTHR34472">
    <property type="entry name" value="SULFUR CARRIER PROTEIN THIS"/>
    <property type="match status" value="1"/>
</dbReference>
<dbReference type="NCBIfam" id="TIGR01683">
    <property type="entry name" value="thiS"/>
    <property type="match status" value="1"/>
</dbReference>
<dbReference type="InterPro" id="IPR010035">
    <property type="entry name" value="Thi_S"/>
</dbReference>
<dbReference type="CDD" id="cd00565">
    <property type="entry name" value="Ubl_ThiS"/>
    <property type="match status" value="1"/>
</dbReference>
<dbReference type="InterPro" id="IPR012675">
    <property type="entry name" value="Beta-grasp_dom_sf"/>
</dbReference>
<dbReference type="SUPFAM" id="SSF54285">
    <property type="entry name" value="MoaD/ThiS"/>
    <property type="match status" value="1"/>
</dbReference>
<dbReference type="InterPro" id="IPR016155">
    <property type="entry name" value="Mopterin_synth/thiamin_S_b"/>
</dbReference>
<dbReference type="Proteomes" id="UP001203423">
    <property type="component" value="Unassembled WGS sequence"/>
</dbReference>
<protein>
    <submittedName>
        <fullName evidence="1">Sulfur carrier protein ThiS</fullName>
    </submittedName>
</protein>
<organism evidence="1 2">
    <name type="scientific">Shewanella surugensis</name>
    <dbReference type="NCBI Taxonomy" id="212020"/>
    <lineage>
        <taxon>Bacteria</taxon>
        <taxon>Pseudomonadati</taxon>
        <taxon>Pseudomonadota</taxon>
        <taxon>Gammaproteobacteria</taxon>
        <taxon>Alteromonadales</taxon>
        <taxon>Shewanellaceae</taxon>
        <taxon>Shewanella</taxon>
    </lineage>
</organism>
<comment type="caution">
    <text evidence="1">The sequence shown here is derived from an EMBL/GenBank/DDBJ whole genome shotgun (WGS) entry which is preliminary data.</text>
</comment>
<dbReference type="Pfam" id="PF02597">
    <property type="entry name" value="ThiS"/>
    <property type="match status" value="1"/>
</dbReference>
<keyword evidence="2" id="KW-1185">Reference proteome</keyword>
<dbReference type="Gene3D" id="3.10.20.30">
    <property type="match status" value="1"/>
</dbReference>
<name>A0ABT0LF60_9GAMM</name>
<reference evidence="1 2" key="1">
    <citation type="submission" date="2022-01" db="EMBL/GenBank/DDBJ databases">
        <title>Whole genome-based taxonomy of the Shewanellaceae.</title>
        <authorList>
            <person name="Martin-Rodriguez A.J."/>
        </authorList>
    </citation>
    <scope>NUCLEOTIDE SEQUENCE [LARGE SCALE GENOMIC DNA]</scope>
    <source>
        <strain evidence="1 2">DSM 17177</strain>
    </source>
</reference>
<proteinExistence type="predicted"/>
<sequence length="83" mass="9170">MNEISQAERQPDVEQVEQTIYFNEKSITVVAGLTLRQLLGLHSIDPQSVAVVVNQAVIPRGHWSEQLCQPQDKIDVFTVVAGG</sequence>
<evidence type="ECO:0000313" key="1">
    <source>
        <dbReference type="EMBL" id="MCL1126333.1"/>
    </source>
</evidence>
<dbReference type="InterPro" id="IPR003749">
    <property type="entry name" value="ThiS/MoaD-like"/>
</dbReference>
<accession>A0ABT0LF60</accession>
<dbReference type="PANTHER" id="PTHR34472:SF1">
    <property type="entry name" value="SULFUR CARRIER PROTEIN THIS"/>
    <property type="match status" value="1"/>
</dbReference>
<dbReference type="RefSeq" id="WP_248941722.1">
    <property type="nucleotide sequence ID" value="NZ_JAKIKS010000083.1"/>
</dbReference>